<dbReference type="AlphaFoldDB" id="A0A1X3RYU7"/>
<dbReference type="RefSeq" id="WP_094108959.1">
    <property type="nucleotide sequence ID" value="NZ_LUTP01000008.1"/>
</dbReference>
<protein>
    <recommendedName>
        <fullName evidence="4">Terpene synthase</fullName>
    </recommendedName>
</protein>
<name>A0A1X3RYU7_9GAMM</name>
<dbReference type="Proteomes" id="UP000194020">
    <property type="component" value="Unassembled WGS sequence"/>
</dbReference>
<comment type="caution">
    <text evidence="2">The sequence shown here is derived from an EMBL/GenBank/DDBJ whole genome shotgun (WGS) entry which is preliminary data.</text>
</comment>
<dbReference type="InterPro" id="IPR008949">
    <property type="entry name" value="Isoprenoid_synthase_dom_sf"/>
</dbReference>
<dbReference type="Pfam" id="PF19086">
    <property type="entry name" value="Terpene_syn_C_2"/>
    <property type="match status" value="1"/>
</dbReference>
<dbReference type="OrthoDB" id="8195780at2"/>
<dbReference type="EMBL" id="LUTP01000008">
    <property type="protein sequence ID" value="OSN07310.1"/>
    <property type="molecule type" value="Genomic_DNA"/>
</dbReference>
<reference evidence="2 3" key="1">
    <citation type="submission" date="2016-02" db="EMBL/GenBank/DDBJ databases">
        <title>Species-wide whole genome sequencing reveals diversity, host range in Lonsdalea quercina.</title>
        <authorList>
            <person name="Li Y."/>
        </authorList>
    </citation>
    <scope>NUCLEOTIDE SEQUENCE [LARGE SCALE GENOMIC DNA]</scope>
    <source>
        <strain evidence="2 3">LMG 26264</strain>
    </source>
</reference>
<feature type="region of interest" description="Disordered" evidence="1">
    <location>
        <begin position="291"/>
        <end position="311"/>
    </location>
</feature>
<accession>A0A1X3RYU7</accession>
<gene>
    <name evidence="2" type="ORF">AU511_04835</name>
</gene>
<dbReference type="SUPFAM" id="SSF48576">
    <property type="entry name" value="Terpenoid synthases"/>
    <property type="match status" value="1"/>
</dbReference>
<dbReference type="Gene3D" id="1.10.600.10">
    <property type="entry name" value="Farnesyl Diphosphate Synthase"/>
    <property type="match status" value="1"/>
</dbReference>
<evidence type="ECO:0000313" key="3">
    <source>
        <dbReference type="Proteomes" id="UP000194020"/>
    </source>
</evidence>
<proteinExistence type="predicted"/>
<feature type="compositionally biased region" description="Polar residues" evidence="1">
    <location>
        <begin position="292"/>
        <end position="311"/>
    </location>
</feature>
<evidence type="ECO:0000313" key="2">
    <source>
        <dbReference type="EMBL" id="OSN07310.1"/>
    </source>
</evidence>
<organism evidence="2 3">
    <name type="scientific">Lonsdalea iberica</name>
    <dbReference type="NCBI Taxonomy" id="1082703"/>
    <lineage>
        <taxon>Bacteria</taxon>
        <taxon>Pseudomonadati</taxon>
        <taxon>Pseudomonadota</taxon>
        <taxon>Gammaproteobacteria</taxon>
        <taxon>Enterobacterales</taxon>
        <taxon>Pectobacteriaceae</taxon>
        <taxon>Lonsdalea</taxon>
    </lineage>
</organism>
<sequence>MTLHDDACQQVKAWGETLSGFLDEHAVEAVRGGQFILHSIRPELIAMSARTGRDPDDEARVLAFYQEMALLFWIDDCHDRAAITPDDYAVVEGILVGRTPDAPTASEGCSALRHRLAQLACHKHDYSQLLADTQAYSTALRNGKRLASDPGGWSYAEHLRNGIDSIGYRNVFGCLSLLWELDMPRWLTEPTFQNALRFLCAIGRLQNDLHGLDNDRASGEADNLAVQLERRYPTLNAVAFLQTEISGYERMLRPLLETAQFAPVWVRLMKTMLTVRAQYYATSALRYRVDGSATSARSGNPRHTSAGNDRE</sequence>
<evidence type="ECO:0008006" key="4">
    <source>
        <dbReference type="Google" id="ProtNLM"/>
    </source>
</evidence>
<evidence type="ECO:0000256" key="1">
    <source>
        <dbReference type="SAM" id="MobiDB-lite"/>
    </source>
</evidence>